<dbReference type="PANTHER" id="PTHR33886:SF8">
    <property type="entry name" value="UNSATURATED RHAMNOGALACTURONAN HYDROLASE (EUROFUNG)"/>
    <property type="match status" value="1"/>
</dbReference>
<dbReference type="Pfam" id="PF07470">
    <property type="entry name" value="Glyco_hydro_88"/>
    <property type="match status" value="1"/>
</dbReference>
<dbReference type="RefSeq" id="WP_138192006.1">
    <property type="nucleotide sequence ID" value="NZ_VCIW01000001.1"/>
</dbReference>
<dbReference type="Proteomes" id="UP000309676">
    <property type="component" value="Unassembled WGS sequence"/>
</dbReference>
<dbReference type="OrthoDB" id="9812931at2"/>
<reference evidence="2 3" key="1">
    <citation type="submission" date="2019-05" db="EMBL/GenBank/DDBJ databases">
        <authorList>
            <person name="Narsing Rao M.P."/>
            <person name="Li W.J."/>
        </authorList>
    </citation>
    <scope>NUCLEOTIDE SEQUENCE [LARGE SCALE GENOMIC DNA]</scope>
    <source>
        <strain evidence="2 3">SYSU_K30003</strain>
    </source>
</reference>
<dbReference type="GO" id="GO:0005975">
    <property type="term" value="P:carbohydrate metabolic process"/>
    <property type="evidence" value="ECO:0007669"/>
    <property type="project" value="InterPro"/>
</dbReference>
<name>A0A5R9GKM0_9BACL</name>
<dbReference type="InterPro" id="IPR010905">
    <property type="entry name" value="Glyco_hydro_88"/>
</dbReference>
<dbReference type="AlphaFoldDB" id="A0A5R9GKM0"/>
<keyword evidence="3" id="KW-1185">Reference proteome</keyword>
<evidence type="ECO:0000313" key="3">
    <source>
        <dbReference type="Proteomes" id="UP000309676"/>
    </source>
</evidence>
<accession>A0A5R9GKM0</accession>
<dbReference type="InterPro" id="IPR052043">
    <property type="entry name" value="PolySaccharide_Degr_Enz"/>
</dbReference>
<protein>
    <submittedName>
        <fullName evidence="2">Glycoside hydrolase family 105 protein</fullName>
    </submittedName>
</protein>
<dbReference type="EMBL" id="VCIW01000001">
    <property type="protein sequence ID" value="TLS54164.1"/>
    <property type="molecule type" value="Genomic_DNA"/>
</dbReference>
<dbReference type="InterPro" id="IPR008928">
    <property type="entry name" value="6-hairpin_glycosidase_sf"/>
</dbReference>
<keyword evidence="1 2" id="KW-0378">Hydrolase</keyword>
<organism evidence="2 3">
    <name type="scientific">Paenibacillus antri</name>
    <dbReference type="NCBI Taxonomy" id="2582848"/>
    <lineage>
        <taxon>Bacteria</taxon>
        <taxon>Bacillati</taxon>
        <taxon>Bacillota</taxon>
        <taxon>Bacilli</taxon>
        <taxon>Bacillales</taxon>
        <taxon>Paenibacillaceae</taxon>
        <taxon>Paenibacillus</taxon>
    </lineage>
</organism>
<gene>
    <name evidence="2" type="ORF">FE782_02120</name>
</gene>
<evidence type="ECO:0000313" key="2">
    <source>
        <dbReference type="EMBL" id="TLS54164.1"/>
    </source>
</evidence>
<proteinExistence type="predicted"/>
<dbReference type="Gene3D" id="1.50.10.10">
    <property type="match status" value="1"/>
</dbReference>
<dbReference type="SUPFAM" id="SSF48208">
    <property type="entry name" value="Six-hairpin glycosidases"/>
    <property type="match status" value="1"/>
</dbReference>
<comment type="caution">
    <text evidence="2">The sequence shown here is derived from an EMBL/GenBank/DDBJ whole genome shotgun (WGS) entry which is preliminary data.</text>
</comment>
<dbReference type="GO" id="GO:0016787">
    <property type="term" value="F:hydrolase activity"/>
    <property type="evidence" value="ECO:0007669"/>
    <property type="project" value="UniProtKB-KW"/>
</dbReference>
<sequence length="360" mass="40582">MSAPLQLQVADVQERIDRIVHQLQHLKSDRNEDGIPIGIISMENWEWPQGVALFSLYLYYKESGKPELLDFLTSWFDRHLAAGTVPEKNINTMCPMLTLSFLVEETGREDFRELCLEWLDYAMNELPRTEEGGFQHIVSGRTNEGELWDDTLYMTVLFTARMGVLLGRDDCVQESVRQFLVHLKYLTDPVTGLFFHGWSFADKSYYAGALWGRGNAWYTAGLVDYLDIVDLPLGVKQFLLGSLERQAKTLSALQADSGLWHTLLTDPTTYEETSATAAFAYGILKAVRLGYLPEIYAAVGWKAAQGVMGQIDENGTVQGVSYGTGLGRDLDYYRGIPVCPMPYGQSMTLLMLVECLKHRS</sequence>
<evidence type="ECO:0000256" key="1">
    <source>
        <dbReference type="ARBA" id="ARBA00022801"/>
    </source>
</evidence>
<dbReference type="InterPro" id="IPR012341">
    <property type="entry name" value="6hp_glycosidase-like_sf"/>
</dbReference>
<dbReference type="PANTHER" id="PTHR33886">
    <property type="entry name" value="UNSATURATED RHAMNOGALACTURONAN HYDROLASE (EUROFUNG)"/>
    <property type="match status" value="1"/>
</dbReference>